<dbReference type="EMBL" id="WMEY01000005">
    <property type="protein sequence ID" value="MYL65042.1"/>
    <property type="molecule type" value="Genomic_DNA"/>
</dbReference>
<accession>A0A845F1Z4</accession>
<keyword evidence="1" id="KW-0812">Transmembrane</keyword>
<comment type="caution">
    <text evidence="2">The sequence shown here is derived from an EMBL/GenBank/DDBJ whole genome shotgun (WGS) entry which is preliminary data.</text>
</comment>
<feature type="transmembrane region" description="Helical" evidence="1">
    <location>
        <begin position="54"/>
        <end position="77"/>
    </location>
</feature>
<name>A0A845F1Z4_9BACL</name>
<reference evidence="2 3" key="1">
    <citation type="submission" date="2019-11" db="EMBL/GenBank/DDBJ databases">
        <title>Genome sequences of 17 halophilic strains isolated from different environments.</title>
        <authorList>
            <person name="Furrow R.E."/>
        </authorList>
    </citation>
    <scope>NUCLEOTIDE SEQUENCE [LARGE SCALE GENOMIC DNA]</scope>
    <source>
        <strain evidence="2 3">22506_14_FS</strain>
    </source>
</reference>
<gene>
    <name evidence="2" type="ORF">GLW07_16920</name>
</gene>
<keyword evidence="1" id="KW-0472">Membrane</keyword>
<proteinExistence type="predicted"/>
<evidence type="ECO:0000313" key="3">
    <source>
        <dbReference type="Proteomes" id="UP000447833"/>
    </source>
</evidence>
<evidence type="ECO:0000313" key="2">
    <source>
        <dbReference type="EMBL" id="MYL65042.1"/>
    </source>
</evidence>
<protein>
    <submittedName>
        <fullName evidence="2">Uncharacterized protein</fullName>
    </submittedName>
</protein>
<feature type="transmembrane region" description="Helical" evidence="1">
    <location>
        <begin position="29"/>
        <end position="48"/>
    </location>
</feature>
<sequence length="89" mass="9879">MLEIILTIVFAIVFIIGIYVQVTRRKRAGLTGVRSAIAPICFMISAALNPLGYWFGFLGLISLLGSMLFLFLGAYYVKEMQVEEVSKKG</sequence>
<dbReference type="RefSeq" id="WP_160920420.1">
    <property type="nucleotide sequence ID" value="NZ_WMEY01000005.1"/>
</dbReference>
<evidence type="ECO:0000256" key="1">
    <source>
        <dbReference type="SAM" id="Phobius"/>
    </source>
</evidence>
<keyword evidence="1" id="KW-1133">Transmembrane helix</keyword>
<dbReference type="Proteomes" id="UP000447833">
    <property type="component" value="Unassembled WGS sequence"/>
</dbReference>
<dbReference type="AlphaFoldDB" id="A0A845F1Z4"/>
<organism evidence="2 3">
    <name type="scientific">Guptibacillus hwajinpoensis</name>
    <dbReference type="NCBI Taxonomy" id="208199"/>
    <lineage>
        <taxon>Bacteria</taxon>
        <taxon>Bacillati</taxon>
        <taxon>Bacillota</taxon>
        <taxon>Bacilli</taxon>
        <taxon>Bacillales</taxon>
        <taxon>Guptibacillaceae</taxon>
        <taxon>Guptibacillus</taxon>
    </lineage>
</organism>
<feature type="transmembrane region" description="Helical" evidence="1">
    <location>
        <begin position="6"/>
        <end position="22"/>
    </location>
</feature>